<dbReference type="PANTHER" id="PTHR30345:SF0">
    <property type="entry name" value="DNA DAMAGE-REPAIR_TOLERATION PROTEIN DRT102"/>
    <property type="match status" value="1"/>
</dbReference>
<dbReference type="InterPro" id="IPR003500">
    <property type="entry name" value="RpiB_LacA_LacB"/>
</dbReference>
<comment type="caution">
    <text evidence="2">The sequence shown here is derived from an EMBL/GenBank/DDBJ whole genome shotgun (WGS) entry which is preliminary data.</text>
</comment>
<evidence type="ECO:0000259" key="1">
    <source>
        <dbReference type="Pfam" id="PF07883"/>
    </source>
</evidence>
<dbReference type="SUPFAM" id="SSF51182">
    <property type="entry name" value="RmlC-like cupins"/>
    <property type="match status" value="1"/>
</dbReference>
<dbReference type="PANTHER" id="PTHR30345">
    <property type="entry name" value="RIBOSE-5-PHOSPHATE ISOMERASE B"/>
    <property type="match status" value="1"/>
</dbReference>
<dbReference type="Pfam" id="PF02502">
    <property type="entry name" value="LacAB_rpiB"/>
    <property type="match status" value="1"/>
</dbReference>
<dbReference type="EMBL" id="JBAMMX010000025">
    <property type="protein sequence ID" value="KAK6915458.1"/>
    <property type="molecule type" value="Genomic_DNA"/>
</dbReference>
<keyword evidence="3" id="KW-1185">Reference proteome</keyword>
<dbReference type="InterPro" id="IPR013096">
    <property type="entry name" value="Cupin_2"/>
</dbReference>
<organism evidence="2 3">
    <name type="scientific">Dillenia turbinata</name>
    <dbReference type="NCBI Taxonomy" id="194707"/>
    <lineage>
        <taxon>Eukaryota</taxon>
        <taxon>Viridiplantae</taxon>
        <taxon>Streptophyta</taxon>
        <taxon>Embryophyta</taxon>
        <taxon>Tracheophyta</taxon>
        <taxon>Spermatophyta</taxon>
        <taxon>Magnoliopsida</taxon>
        <taxon>eudicotyledons</taxon>
        <taxon>Gunneridae</taxon>
        <taxon>Pentapetalae</taxon>
        <taxon>Dilleniales</taxon>
        <taxon>Dilleniaceae</taxon>
        <taxon>Dillenia</taxon>
    </lineage>
</organism>
<accession>A0AAN8UEU1</accession>
<dbReference type="Gene3D" id="3.40.1400.10">
    <property type="entry name" value="Sugar-phosphate isomerase, RpiB/LacA/LacB"/>
    <property type="match status" value="1"/>
</dbReference>
<dbReference type="Gene3D" id="2.60.120.10">
    <property type="entry name" value="Jelly Rolls"/>
    <property type="match status" value="1"/>
</dbReference>
<dbReference type="AlphaFoldDB" id="A0AAN8UEU1"/>
<evidence type="ECO:0000313" key="3">
    <source>
        <dbReference type="Proteomes" id="UP001370490"/>
    </source>
</evidence>
<reference evidence="2 3" key="1">
    <citation type="submission" date="2023-12" db="EMBL/GenBank/DDBJ databases">
        <title>A high-quality genome assembly for Dillenia turbinata (Dilleniales).</title>
        <authorList>
            <person name="Chanderbali A."/>
        </authorList>
    </citation>
    <scope>NUCLEOTIDE SEQUENCE [LARGE SCALE GENOMIC DNA]</scope>
    <source>
        <strain evidence="2">LSX21</strain>
        <tissue evidence="2">Leaf</tissue>
    </source>
</reference>
<dbReference type="Proteomes" id="UP001370490">
    <property type="component" value="Unassembled WGS sequence"/>
</dbReference>
<evidence type="ECO:0000313" key="2">
    <source>
        <dbReference type="EMBL" id="KAK6915458.1"/>
    </source>
</evidence>
<name>A0AAN8UEU1_9MAGN</name>
<feature type="domain" description="Cupin type-2" evidence="1">
    <location>
        <begin position="214"/>
        <end position="271"/>
    </location>
</feature>
<dbReference type="InterPro" id="IPR012100">
    <property type="entry name" value="DRT102"/>
</dbReference>
<dbReference type="GO" id="GO:0016853">
    <property type="term" value="F:isomerase activity"/>
    <property type="evidence" value="ECO:0007669"/>
    <property type="project" value="InterPro"/>
</dbReference>
<dbReference type="InterPro" id="IPR036569">
    <property type="entry name" value="RpiB_LacA_LacB_sf"/>
</dbReference>
<dbReference type="Pfam" id="PF07883">
    <property type="entry name" value="Cupin_2"/>
    <property type="match status" value="1"/>
</dbReference>
<dbReference type="InterPro" id="IPR011051">
    <property type="entry name" value="RmlC_Cupin_sf"/>
</dbReference>
<gene>
    <name evidence="2" type="ORF">RJ641_020575</name>
</gene>
<dbReference type="InterPro" id="IPR014710">
    <property type="entry name" value="RmlC-like_jellyroll"/>
</dbReference>
<proteinExistence type="predicted"/>
<protein>
    <submittedName>
        <fullName evidence="2">Cupin 2, conserved barrel</fullName>
    </submittedName>
</protein>
<sequence>MAQNSERRLKIIAGADPFGAELKDALVTNLKSLPNIEVEDLGTGPYYSIAENVGQKVSAAVSSFPSCADIETRGLVACGTGIGVSMFANKFPGVFASTCLTVDDAVNTRSINNSNVLAVSGLSTPPESATQILKAWLETPFAAPCPASNSEPWPEDVQSFLRNSVEEMPKIGSKVVGSGGCAICSLVKDRVFEKVEIMPGGSMKIVRQSPTSAIVRFEGGSVEPGHHHTFGHDVLVLKGRKKVWNLSKNEEYELGVGDYLYTPSGDVHRVKYFEDTEFFIRWDGDWDIFLDEDLAAAKDALDKVL</sequence>
<dbReference type="GO" id="GO:0005975">
    <property type="term" value="P:carbohydrate metabolic process"/>
    <property type="evidence" value="ECO:0007669"/>
    <property type="project" value="InterPro"/>
</dbReference>
<dbReference type="SUPFAM" id="SSF89623">
    <property type="entry name" value="Ribose/Galactose isomerase RpiB/AlsB"/>
    <property type="match status" value="1"/>
</dbReference>
<dbReference type="PIRSF" id="PIRSF011609">
    <property type="entry name" value="DRT102"/>
    <property type="match status" value="1"/>
</dbReference>